<comment type="caution">
    <text evidence="2">The sequence shown here is derived from an EMBL/GenBank/DDBJ whole genome shotgun (WGS) entry which is preliminary data.</text>
</comment>
<dbReference type="Proteomes" id="UP000028073">
    <property type="component" value="Unassembled WGS sequence"/>
</dbReference>
<dbReference type="EMBL" id="JOKH01000001">
    <property type="protein sequence ID" value="KEQ19561.1"/>
    <property type="molecule type" value="Genomic_DNA"/>
</dbReference>
<reference evidence="2 3" key="1">
    <citation type="submission" date="2014-06" db="EMBL/GenBank/DDBJ databases">
        <title>Whole Genome Sequences of Three Symbiotic Endozoicomonas Bacteria.</title>
        <authorList>
            <person name="Neave M.J."/>
            <person name="Apprill A."/>
            <person name="Voolstra C.R."/>
        </authorList>
    </citation>
    <scope>NUCLEOTIDE SEQUENCE [LARGE SCALE GENOMIC DNA]</scope>
    <source>
        <strain evidence="2 3">DSM 25634</strain>
    </source>
</reference>
<evidence type="ECO:0000313" key="2">
    <source>
        <dbReference type="EMBL" id="KEQ19561.1"/>
    </source>
</evidence>
<dbReference type="AlphaFoldDB" id="A0A081NM88"/>
<sequence>MAQINLKEETDEESNPQQDTPNGGLFSIWPRDISGLFKGGGKWFGSEKLKKESGFDESWFVLLMISWLSSNSISRIN</sequence>
<protein>
    <submittedName>
        <fullName evidence="2">Uncharacterized protein</fullName>
    </submittedName>
</protein>
<evidence type="ECO:0000256" key="1">
    <source>
        <dbReference type="SAM" id="MobiDB-lite"/>
    </source>
</evidence>
<dbReference type="OrthoDB" id="9993992at2"/>
<dbReference type="RefSeq" id="WP_034833456.1">
    <property type="nucleotide sequence ID" value="NZ_JOKH01000001.1"/>
</dbReference>
<organism evidence="2 3">
    <name type="scientific">Endozoicomonas numazuensis</name>
    <dbReference type="NCBI Taxonomy" id="1137799"/>
    <lineage>
        <taxon>Bacteria</taxon>
        <taxon>Pseudomonadati</taxon>
        <taxon>Pseudomonadota</taxon>
        <taxon>Gammaproteobacteria</taxon>
        <taxon>Oceanospirillales</taxon>
        <taxon>Endozoicomonadaceae</taxon>
        <taxon>Endozoicomonas</taxon>
    </lineage>
</organism>
<keyword evidence="3" id="KW-1185">Reference proteome</keyword>
<proteinExistence type="predicted"/>
<gene>
    <name evidence="2" type="ORF">GZ78_06550</name>
</gene>
<feature type="region of interest" description="Disordered" evidence="1">
    <location>
        <begin position="1"/>
        <end position="25"/>
    </location>
</feature>
<accession>A0A081NM88</accession>
<dbReference type="STRING" id="1137799.GZ78_06550"/>
<name>A0A081NM88_9GAMM</name>
<evidence type="ECO:0000313" key="3">
    <source>
        <dbReference type="Proteomes" id="UP000028073"/>
    </source>
</evidence>